<name>A0ABS0CYA2_9NOCA</name>
<keyword evidence="2" id="KW-0378">Hydrolase</keyword>
<accession>A0ABS0CYA2</accession>
<dbReference type="Proteomes" id="UP000702209">
    <property type="component" value="Unassembled WGS sequence"/>
</dbReference>
<evidence type="ECO:0000313" key="3">
    <source>
        <dbReference type="Proteomes" id="UP000702209"/>
    </source>
</evidence>
<dbReference type="Pfam" id="PF07859">
    <property type="entry name" value="Abhydrolase_3"/>
    <property type="match status" value="1"/>
</dbReference>
<evidence type="ECO:0000313" key="2">
    <source>
        <dbReference type="EMBL" id="MBF6301587.1"/>
    </source>
</evidence>
<proteinExistence type="predicted"/>
<dbReference type="Gene3D" id="3.40.50.1820">
    <property type="entry name" value="alpha/beta hydrolase"/>
    <property type="match status" value="1"/>
</dbReference>
<dbReference type="SUPFAM" id="SSF53474">
    <property type="entry name" value="alpha/beta-Hydrolases"/>
    <property type="match status" value="1"/>
</dbReference>
<dbReference type="InterPro" id="IPR013094">
    <property type="entry name" value="AB_hydrolase_3"/>
</dbReference>
<feature type="domain" description="Alpha/beta hydrolase fold-3" evidence="1">
    <location>
        <begin position="13"/>
        <end position="91"/>
    </location>
</feature>
<gene>
    <name evidence="2" type="ORF">IU459_29210</name>
</gene>
<dbReference type="EMBL" id="JADLQX010000029">
    <property type="protein sequence ID" value="MBF6301587.1"/>
    <property type="molecule type" value="Genomic_DNA"/>
</dbReference>
<dbReference type="RefSeq" id="WP_195132805.1">
    <property type="nucleotide sequence ID" value="NZ_JADLQX010000029.1"/>
</dbReference>
<reference evidence="2 3" key="1">
    <citation type="submission" date="2020-10" db="EMBL/GenBank/DDBJ databases">
        <title>Identification of Nocardia species via Next-generation sequencing and recognition of intraspecies genetic diversity.</title>
        <authorList>
            <person name="Li P."/>
            <person name="Li P."/>
            <person name="Lu B."/>
        </authorList>
    </citation>
    <scope>NUCLEOTIDE SEQUENCE [LARGE SCALE GENOMIC DNA]</scope>
    <source>
        <strain evidence="2 3">BJ06-0157</strain>
    </source>
</reference>
<dbReference type="InterPro" id="IPR029058">
    <property type="entry name" value="AB_hydrolase_fold"/>
</dbReference>
<organism evidence="2 3">
    <name type="scientific">Nocardia amamiensis</name>
    <dbReference type="NCBI Taxonomy" id="404578"/>
    <lineage>
        <taxon>Bacteria</taxon>
        <taxon>Bacillati</taxon>
        <taxon>Actinomycetota</taxon>
        <taxon>Actinomycetes</taxon>
        <taxon>Mycobacteriales</taxon>
        <taxon>Nocardiaceae</taxon>
        <taxon>Nocardia</taxon>
    </lineage>
</organism>
<keyword evidence="3" id="KW-1185">Reference proteome</keyword>
<sequence length="125" mass="13291">MRAAVRGLAGYRQLSPPAVHRMNLNYVGNKDLLNSGAFPGGRDLTGLPPALMLDADHDTLRASGESFAAELAAAGVPVSYTVVPRSWHGYLNRAHLNGFRLALDAMTAWLNARDSAVAAGAPRPR</sequence>
<protein>
    <submittedName>
        <fullName evidence="2">Alpha/beta hydrolase fold domain-containing protein</fullName>
    </submittedName>
</protein>
<evidence type="ECO:0000259" key="1">
    <source>
        <dbReference type="Pfam" id="PF07859"/>
    </source>
</evidence>
<comment type="caution">
    <text evidence="2">The sequence shown here is derived from an EMBL/GenBank/DDBJ whole genome shotgun (WGS) entry which is preliminary data.</text>
</comment>
<dbReference type="GO" id="GO:0016787">
    <property type="term" value="F:hydrolase activity"/>
    <property type="evidence" value="ECO:0007669"/>
    <property type="project" value="UniProtKB-KW"/>
</dbReference>